<name>A0A644YXC6_9ZZZZ</name>
<sequence length="124" mass="12952">MTAELPDKDRTPASAKVLNSWLRDAQKQTGVGEGRIGWILASTVAVASLPPQQPGLKGRLANGDGPAGRVTRPPTPLSVSPAHPSVRVAAQLPRPESEDAPDISGASSDFGRGKPWERREGGEG</sequence>
<accession>A0A644YXC6</accession>
<comment type="caution">
    <text evidence="2">The sequence shown here is derived from an EMBL/GenBank/DDBJ whole genome shotgun (WGS) entry which is preliminary data.</text>
</comment>
<evidence type="ECO:0000313" key="2">
    <source>
        <dbReference type="EMBL" id="MPM30644.1"/>
    </source>
</evidence>
<evidence type="ECO:0000256" key="1">
    <source>
        <dbReference type="SAM" id="MobiDB-lite"/>
    </source>
</evidence>
<dbReference type="EMBL" id="VSSQ01005845">
    <property type="protein sequence ID" value="MPM30644.1"/>
    <property type="molecule type" value="Genomic_DNA"/>
</dbReference>
<organism evidence="2">
    <name type="scientific">bioreactor metagenome</name>
    <dbReference type="NCBI Taxonomy" id="1076179"/>
    <lineage>
        <taxon>unclassified sequences</taxon>
        <taxon>metagenomes</taxon>
        <taxon>ecological metagenomes</taxon>
    </lineage>
</organism>
<feature type="compositionally biased region" description="Basic and acidic residues" evidence="1">
    <location>
        <begin position="111"/>
        <end position="124"/>
    </location>
</feature>
<feature type="region of interest" description="Disordered" evidence="1">
    <location>
        <begin position="49"/>
        <end position="124"/>
    </location>
</feature>
<dbReference type="AlphaFoldDB" id="A0A644YXC6"/>
<proteinExistence type="predicted"/>
<reference evidence="2" key="1">
    <citation type="submission" date="2019-08" db="EMBL/GenBank/DDBJ databases">
        <authorList>
            <person name="Kucharzyk K."/>
            <person name="Murdoch R.W."/>
            <person name="Higgins S."/>
            <person name="Loffler F."/>
        </authorList>
    </citation>
    <scope>NUCLEOTIDE SEQUENCE</scope>
</reference>
<gene>
    <name evidence="2" type="ORF">SDC9_77194</name>
</gene>
<protein>
    <submittedName>
        <fullName evidence="2">Uncharacterized protein</fullName>
    </submittedName>
</protein>